<dbReference type="Proteomes" id="UP000054742">
    <property type="component" value="Unassembled WGS sequence"/>
</dbReference>
<reference evidence="1 2" key="1">
    <citation type="submission" date="2015-11" db="EMBL/GenBank/DDBJ databases">
        <title>Genomic analysis of 38 Legionella species identifies large and diverse effector repertoires.</title>
        <authorList>
            <person name="Burstein D."/>
            <person name="Amaro F."/>
            <person name="Zusman T."/>
            <person name="Lifshitz Z."/>
            <person name="Cohen O."/>
            <person name="Gilbert J.A."/>
            <person name="Pupko T."/>
            <person name="Shuman H.A."/>
            <person name="Segal G."/>
        </authorList>
    </citation>
    <scope>NUCLEOTIDE SEQUENCE [LARGE SCALE GENOMIC DNA]</scope>
    <source>
        <strain evidence="1 2">ATCC 43878</strain>
    </source>
</reference>
<proteinExistence type="predicted"/>
<keyword evidence="2" id="KW-1185">Reference proteome</keyword>
<organism evidence="1 2">
    <name type="scientific">Legionella brunensis</name>
    <dbReference type="NCBI Taxonomy" id="29422"/>
    <lineage>
        <taxon>Bacteria</taxon>
        <taxon>Pseudomonadati</taxon>
        <taxon>Pseudomonadota</taxon>
        <taxon>Gammaproteobacteria</taxon>
        <taxon>Legionellales</taxon>
        <taxon>Legionellaceae</taxon>
        <taxon>Legionella</taxon>
    </lineage>
</organism>
<sequence>MFNELIITVIDGLSKIDCLLTQNCIDEASQVLTNISASFNYLTKNHCLLDEPALQLRILTMLTEKLTATSTRFYLALTHKLINDFNIAVEQYDFVQANGLYKEIIFHLGFMKEEYSHATRDGKEQSPVFISFTKDYTSLLHHFEQSVQKYNETRKLAQACNNLSNAFNFGETQRLFGLNLIQRSPYTLFTHDFSIQSQPSSTASNLIL</sequence>
<dbReference type="RefSeq" id="WP_058441794.1">
    <property type="nucleotide sequence ID" value="NZ_CAAAHU010000031.1"/>
</dbReference>
<name>A0A0W0SI99_9GAMM</name>
<gene>
    <name evidence="1" type="ORF">Lbru_1725</name>
</gene>
<evidence type="ECO:0000313" key="1">
    <source>
        <dbReference type="EMBL" id="KTC82987.1"/>
    </source>
</evidence>
<dbReference type="PATRIC" id="fig|29422.6.peg.1831"/>
<evidence type="ECO:0000313" key="2">
    <source>
        <dbReference type="Proteomes" id="UP000054742"/>
    </source>
</evidence>
<comment type="caution">
    <text evidence="1">The sequence shown here is derived from an EMBL/GenBank/DDBJ whole genome shotgun (WGS) entry which is preliminary data.</text>
</comment>
<dbReference type="AlphaFoldDB" id="A0A0W0SI99"/>
<dbReference type="EMBL" id="LNXV01000019">
    <property type="protein sequence ID" value="KTC82987.1"/>
    <property type="molecule type" value="Genomic_DNA"/>
</dbReference>
<protein>
    <submittedName>
        <fullName evidence="1">Uncharacterized protein</fullName>
    </submittedName>
</protein>
<accession>A0A0W0SI99</accession>